<organism evidence="1 2">
    <name type="scientific">Chlamydia suis</name>
    <dbReference type="NCBI Taxonomy" id="83559"/>
    <lineage>
        <taxon>Bacteria</taxon>
        <taxon>Pseudomonadati</taxon>
        <taxon>Chlamydiota</taxon>
        <taxon>Chlamydiia</taxon>
        <taxon>Chlamydiales</taxon>
        <taxon>Chlamydiaceae</taxon>
        <taxon>Chlamydia/Chlamydophila group</taxon>
        <taxon>Chlamydia</taxon>
    </lineage>
</organism>
<sequence>MKGLVCSRAAEAALGEGYWDDRAVIHATSLKKRKRGFVFKWTGED</sequence>
<dbReference type="EMBL" id="CP035278">
    <property type="protein sequence ID" value="QHP83659.1"/>
    <property type="molecule type" value="Genomic_DNA"/>
</dbReference>
<name>A0ABX6IUP8_9CHLA</name>
<reference evidence="1" key="1">
    <citation type="submission" date="2019-01" db="EMBL/GenBank/DDBJ databases">
        <title>Whole genome sequencing and annotation enables comparative genome analysis that reveals unique features of the Chlamydia suis R19 Genome.</title>
        <authorList>
            <person name="Dimond Z.E."/>
        </authorList>
    </citation>
    <scope>NUCLEOTIDE SEQUENCE [LARGE SCALE GENOMIC DNA]</scope>
    <source>
        <strain evidence="1">R19</strain>
    </source>
</reference>
<keyword evidence="2" id="KW-1185">Reference proteome</keyword>
<accession>A0ABX6IUP8</accession>
<protein>
    <submittedName>
        <fullName evidence="1">Uncharacterized protein</fullName>
    </submittedName>
</protein>
<gene>
    <name evidence="1" type="primary">hypothetical protein</name>
    <name evidence="1" type="ORF">Chls_784</name>
</gene>
<dbReference type="Proteomes" id="UP000512184">
    <property type="component" value="Chromosome"/>
</dbReference>
<evidence type="ECO:0000313" key="1">
    <source>
        <dbReference type="EMBL" id="QHP83659.1"/>
    </source>
</evidence>
<evidence type="ECO:0000313" key="2">
    <source>
        <dbReference type="Proteomes" id="UP000512184"/>
    </source>
</evidence>
<proteinExistence type="predicted"/>